<dbReference type="InterPro" id="IPR021383">
    <property type="entry name" value="DUF3015"/>
</dbReference>
<feature type="chain" id="PRO_5010692395" evidence="1">
    <location>
        <begin position="25"/>
        <end position="123"/>
    </location>
</feature>
<dbReference type="AlphaFoldDB" id="A0A1W1I781"/>
<dbReference type="Proteomes" id="UP000192042">
    <property type="component" value="Chromosome I"/>
</dbReference>
<feature type="signal peptide" evidence="1">
    <location>
        <begin position="1"/>
        <end position="24"/>
    </location>
</feature>
<dbReference type="Pfam" id="PF11220">
    <property type="entry name" value="DUF3015"/>
    <property type="match status" value="1"/>
</dbReference>
<dbReference type="RefSeq" id="WP_080887188.1">
    <property type="nucleotide sequence ID" value="NZ_LT828648.1"/>
</dbReference>
<evidence type="ECO:0000256" key="1">
    <source>
        <dbReference type="SAM" id="SignalP"/>
    </source>
</evidence>
<dbReference type="OrthoDB" id="9808971at2"/>
<protein>
    <submittedName>
        <fullName evidence="2">Uncharacterized protein</fullName>
    </submittedName>
</protein>
<reference evidence="2 3" key="1">
    <citation type="submission" date="2017-03" db="EMBL/GenBank/DDBJ databases">
        <authorList>
            <person name="Afonso C.L."/>
            <person name="Miller P.J."/>
            <person name="Scott M.A."/>
            <person name="Spackman E."/>
            <person name="Goraichik I."/>
            <person name="Dimitrov K.M."/>
            <person name="Suarez D.L."/>
            <person name="Swayne D.E."/>
        </authorList>
    </citation>
    <scope>NUCLEOTIDE SEQUENCE [LARGE SCALE GENOMIC DNA]</scope>
    <source>
        <strain evidence="2">Genome sequencing of Nitrospira japonica strain NJ11</strain>
    </source>
</reference>
<keyword evidence="1" id="KW-0732">Signal</keyword>
<dbReference type="EMBL" id="LT828648">
    <property type="protein sequence ID" value="SLM48866.1"/>
    <property type="molecule type" value="Genomic_DNA"/>
</dbReference>
<accession>A0A1W1I781</accession>
<gene>
    <name evidence="2" type="ORF">NSJP_2699</name>
</gene>
<dbReference type="PROSITE" id="PS51257">
    <property type="entry name" value="PROKAR_LIPOPROTEIN"/>
    <property type="match status" value="1"/>
</dbReference>
<dbReference type="KEGG" id="nja:NSJP_2699"/>
<evidence type="ECO:0000313" key="2">
    <source>
        <dbReference type="EMBL" id="SLM48866.1"/>
    </source>
</evidence>
<name>A0A1W1I781_9BACT</name>
<keyword evidence="3" id="KW-1185">Reference proteome</keyword>
<evidence type="ECO:0000313" key="3">
    <source>
        <dbReference type="Proteomes" id="UP000192042"/>
    </source>
</evidence>
<organism evidence="2 3">
    <name type="scientific">Nitrospira japonica</name>
    <dbReference type="NCBI Taxonomy" id="1325564"/>
    <lineage>
        <taxon>Bacteria</taxon>
        <taxon>Pseudomonadati</taxon>
        <taxon>Nitrospirota</taxon>
        <taxon>Nitrospiria</taxon>
        <taxon>Nitrospirales</taxon>
        <taxon>Nitrospiraceae</taxon>
        <taxon>Nitrospira</taxon>
    </lineage>
</organism>
<proteinExistence type="predicted"/>
<sequence length="123" mass="13787">MRRMYTHSLCMSLLLVSMTGCSFAPSFFDVTPDTASDSTHAWWTEDGLVKPDYKLVAFAAYGWLDLEQDFARGEGEHLASLASVLGVEEDSRLTFEAAAQQRFEAVVPPDRTIHMQQLRALVK</sequence>